<feature type="transmembrane region" description="Helical" evidence="1">
    <location>
        <begin position="143"/>
        <end position="164"/>
    </location>
</feature>
<keyword evidence="1" id="KW-1133">Transmembrane helix</keyword>
<protein>
    <submittedName>
        <fullName evidence="2">Uncharacterized protein</fullName>
    </submittedName>
</protein>
<dbReference type="Proteomes" id="UP000234271">
    <property type="component" value="Chromosome"/>
</dbReference>
<keyword evidence="1" id="KW-0812">Transmembrane</keyword>
<dbReference type="KEGG" id="blep:AL038_13050"/>
<evidence type="ECO:0000256" key="1">
    <source>
        <dbReference type="SAM" id="Phobius"/>
    </source>
</evidence>
<reference evidence="3" key="1">
    <citation type="submission" date="2016-12" db="EMBL/GenBank/DDBJ databases">
        <title>Complete Genome Sequence of Beggiatoa leptomitiformis D-401.</title>
        <authorList>
            <person name="Fomenkov A."/>
            <person name="Vincze T."/>
            <person name="Grabovich M."/>
            <person name="Anton B.P."/>
            <person name="Dubinina G."/>
            <person name="Orlova M."/>
            <person name="Belousova E."/>
            <person name="Roberts R.J."/>
        </authorList>
    </citation>
    <scope>NUCLEOTIDE SEQUENCE [LARGE SCALE GENOMIC DNA]</scope>
    <source>
        <strain evidence="3">D-401</strain>
    </source>
</reference>
<evidence type="ECO:0000313" key="2">
    <source>
        <dbReference type="EMBL" id="AUI69212.1"/>
    </source>
</evidence>
<dbReference type="RefSeq" id="WP_062153490.1">
    <property type="nucleotide sequence ID" value="NZ_CP012373.2"/>
</dbReference>
<organism evidence="2 3">
    <name type="scientific">Beggiatoa leptomitoformis</name>
    <dbReference type="NCBI Taxonomy" id="288004"/>
    <lineage>
        <taxon>Bacteria</taxon>
        <taxon>Pseudomonadati</taxon>
        <taxon>Pseudomonadota</taxon>
        <taxon>Gammaproteobacteria</taxon>
        <taxon>Thiotrichales</taxon>
        <taxon>Thiotrichaceae</taxon>
        <taxon>Beggiatoa</taxon>
    </lineage>
</organism>
<keyword evidence="1" id="KW-0472">Membrane</keyword>
<gene>
    <name evidence="2" type="ORF">BLE401_11220</name>
</gene>
<dbReference type="AlphaFoldDB" id="A0A2N9YFF1"/>
<evidence type="ECO:0000313" key="3">
    <source>
        <dbReference type="Proteomes" id="UP000234271"/>
    </source>
</evidence>
<sequence>MRYFLLLIIVLFLPITMTVWGGENQVYLRCWYGLPPNPPLYPPLCWYELLPNPSVSPDLHRDTVGEQKQHVTEGKKPILTIELEEKKPKVEQEQHIVEREKPIPNVSKQKTMETKHEEQKKVLISDDKTVKEKLEPTQENSDYIKIAGVVLGGFSLIVIIFSLVRRKAKQQTKILIPSHEFLGFTRSGYPTEIDTPFQKKLLDNIKRNVRWDESNTERVKKTLQQILDDKNQANATNQIVIFLMDFWCPFLACYEADTQHWQWFSKQLKTVCPTQWTVEIVYQPLKNKFLSECAQYTDKVIGNGEVVQEICRPAVTLRNETNEIITSRKAWVKTK</sequence>
<proteinExistence type="predicted"/>
<name>A0A2N9YFF1_9GAMM</name>
<dbReference type="EMBL" id="CP018889">
    <property type="protein sequence ID" value="AUI69212.1"/>
    <property type="molecule type" value="Genomic_DNA"/>
</dbReference>
<dbReference type="STRING" id="288004.AL038_13050"/>
<accession>A0A2N9YFF1</accession>
<keyword evidence="3" id="KW-1185">Reference proteome</keyword>